<evidence type="ECO:0000313" key="2">
    <source>
        <dbReference type="EMBL" id="OIQ72317.1"/>
    </source>
</evidence>
<sequence>MKCGRVPGVIDRLDSDHQSGIGIAFIARILAHAVGHDPADFTGCGHHGAARTHAKTVHRTAIAGVMHQLVSRCTQQRVAGVAAPQGAVDHALRMFDAKAHRKRLGPQAHPPFMQHGKGIACAVAQGQHAVVGAQRIRLAAGLVEHAESAQLPGTRGTVNFDVNDTLLKANFAAQGNDLFAQVLYHPHQPEGANVRVSFDQNLWRRTGLDQLLHDLAPQMLRVPDLAPQLAIREGAGTAFAKLDVPPGIEDTLAPQAPGVLRAFTHFFTALKHNGLETHLRQQQRSKHAARAKTDHHRGQHQAGAGPQRRDASRLRGGCDMRVGRFVLQHLRLKRRIDQRHIHAIDRTQLSLAGIKTAPENLQFTEFRLGQIQCFGRQLTQCGNGMRCRCAVSFGFCRCIAGTPGRPRQRRQRKFQFKESDHAKGWLVFIGQMPMIMRPFSDACPGGLL</sequence>
<gene>
    <name evidence="2" type="ORF">GALL_460590</name>
</gene>
<dbReference type="AlphaFoldDB" id="A0A1J5Q8M7"/>
<feature type="region of interest" description="Disordered" evidence="1">
    <location>
        <begin position="280"/>
        <end position="314"/>
    </location>
</feature>
<protein>
    <submittedName>
        <fullName evidence="2">Uncharacterized protein</fullName>
    </submittedName>
</protein>
<evidence type="ECO:0000256" key="1">
    <source>
        <dbReference type="SAM" id="MobiDB-lite"/>
    </source>
</evidence>
<accession>A0A1J5Q8M7</accession>
<organism evidence="2">
    <name type="scientific">mine drainage metagenome</name>
    <dbReference type="NCBI Taxonomy" id="410659"/>
    <lineage>
        <taxon>unclassified sequences</taxon>
        <taxon>metagenomes</taxon>
        <taxon>ecological metagenomes</taxon>
    </lineage>
</organism>
<proteinExistence type="predicted"/>
<comment type="caution">
    <text evidence="2">The sequence shown here is derived from an EMBL/GenBank/DDBJ whole genome shotgun (WGS) entry which is preliminary data.</text>
</comment>
<dbReference type="EMBL" id="MLJW01003325">
    <property type="protein sequence ID" value="OIQ72317.1"/>
    <property type="molecule type" value="Genomic_DNA"/>
</dbReference>
<reference evidence="2" key="1">
    <citation type="submission" date="2016-10" db="EMBL/GenBank/DDBJ databases">
        <title>Sequence of Gallionella enrichment culture.</title>
        <authorList>
            <person name="Poehlein A."/>
            <person name="Muehling M."/>
            <person name="Daniel R."/>
        </authorList>
    </citation>
    <scope>NUCLEOTIDE SEQUENCE</scope>
</reference>
<feature type="compositionally biased region" description="Basic residues" evidence="1">
    <location>
        <begin position="281"/>
        <end position="299"/>
    </location>
</feature>
<name>A0A1J5Q8M7_9ZZZZ</name>